<dbReference type="PRINTS" id="PR00605">
    <property type="entry name" value="CYTCHROMECIC"/>
</dbReference>
<evidence type="ECO:0000313" key="12">
    <source>
        <dbReference type="EMBL" id="SDW46791.1"/>
    </source>
</evidence>
<dbReference type="GO" id="GO:0005506">
    <property type="term" value="F:iron ion binding"/>
    <property type="evidence" value="ECO:0007669"/>
    <property type="project" value="InterPro"/>
</dbReference>
<dbReference type="GO" id="GO:0009055">
    <property type="term" value="F:electron transfer activity"/>
    <property type="evidence" value="ECO:0007669"/>
    <property type="project" value="InterPro"/>
</dbReference>
<dbReference type="PANTHER" id="PTHR33751">
    <property type="entry name" value="CBB3-TYPE CYTOCHROME C OXIDASE SUBUNIT FIXP"/>
    <property type="match status" value="1"/>
</dbReference>
<feature type="region of interest" description="Disordered" evidence="9">
    <location>
        <begin position="148"/>
        <end position="169"/>
    </location>
</feature>
<dbReference type="Pfam" id="PF00034">
    <property type="entry name" value="Cytochrom_C"/>
    <property type="match status" value="1"/>
</dbReference>
<dbReference type="Gene3D" id="1.10.760.10">
    <property type="entry name" value="Cytochrome c-like domain"/>
    <property type="match status" value="1"/>
</dbReference>
<evidence type="ECO:0000256" key="3">
    <source>
        <dbReference type="ARBA" id="ARBA00022617"/>
    </source>
</evidence>
<evidence type="ECO:0000256" key="5">
    <source>
        <dbReference type="ARBA" id="ARBA00022723"/>
    </source>
</evidence>
<sequence>MKLITGTLMALALATPAVAQDTLAVGVAQSDTLGPYLTGSDGRPVYRLAPDTQADDTAARATCTSEDCLQVWPQVATGASDTPVTAGDGVDADLLTTRDGDAPQTVTYNGWPLHYFVGDAGTDAPQGQKITSFGGDWQLVAPDVDAAPQDTAAPEGATASQGASGDASAGGQMFARNCAQCHGRDGAGTSSFPSLIGKDAAFVTDRLETYRAGERVGPNSGLMYGVARRLSDTDIANLAAYISTELN</sequence>
<evidence type="ECO:0000256" key="1">
    <source>
        <dbReference type="ARBA" id="ARBA00001926"/>
    </source>
</evidence>
<feature type="domain" description="Cytochrome c" evidence="11">
    <location>
        <begin position="165"/>
        <end position="246"/>
    </location>
</feature>
<keyword evidence="13" id="KW-1185">Reference proteome</keyword>
<comment type="cofactor">
    <cofactor evidence="1">
        <name>heme c</name>
        <dbReference type="ChEBI" id="CHEBI:61717"/>
    </cofactor>
</comment>
<protein>
    <submittedName>
        <fullName evidence="12">Cytochrome c553</fullName>
    </submittedName>
</protein>
<dbReference type="STRING" id="564137.SAMN04488238_102159"/>
<dbReference type="InterPro" id="IPR008168">
    <property type="entry name" value="Cyt_C_IC"/>
</dbReference>
<accession>A0A1H2TSG0</accession>
<dbReference type="PROSITE" id="PS51007">
    <property type="entry name" value="CYTC"/>
    <property type="match status" value="1"/>
</dbReference>
<keyword evidence="10" id="KW-0732">Signal</keyword>
<evidence type="ECO:0000256" key="4">
    <source>
        <dbReference type="ARBA" id="ARBA00022660"/>
    </source>
</evidence>
<gene>
    <name evidence="12" type="ORF">SAMN04488238_102159</name>
</gene>
<dbReference type="InterPro" id="IPR009056">
    <property type="entry name" value="Cyt_c-like_dom"/>
</dbReference>
<keyword evidence="5 8" id="KW-0479">Metal-binding</keyword>
<evidence type="ECO:0000313" key="13">
    <source>
        <dbReference type="Proteomes" id="UP000198539"/>
    </source>
</evidence>
<dbReference type="InterPro" id="IPR036909">
    <property type="entry name" value="Cyt_c-like_dom_sf"/>
</dbReference>
<keyword evidence="3 8" id="KW-0349">Heme</keyword>
<name>A0A1H2TSG0_9RHOB</name>
<dbReference type="PANTHER" id="PTHR33751:SF9">
    <property type="entry name" value="CYTOCHROME C4"/>
    <property type="match status" value="1"/>
</dbReference>
<keyword evidence="4" id="KW-0679">Respiratory chain</keyword>
<evidence type="ECO:0000256" key="8">
    <source>
        <dbReference type="PROSITE-ProRule" id="PRU00433"/>
    </source>
</evidence>
<dbReference type="AlphaFoldDB" id="A0A1H2TSG0"/>
<keyword evidence="7 8" id="KW-0408">Iron</keyword>
<organism evidence="12 13">
    <name type="scientific">Roseicitreum antarcticum</name>
    <dbReference type="NCBI Taxonomy" id="564137"/>
    <lineage>
        <taxon>Bacteria</taxon>
        <taxon>Pseudomonadati</taxon>
        <taxon>Pseudomonadota</taxon>
        <taxon>Alphaproteobacteria</taxon>
        <taxon>Rhodobacterales</taxon>
        <taxon>Paracoccaceae</taxon>
        <taxon>Roseicitreum</taxon>
    </lineage>
</organism>
<evidence type="ECO:0000256" key="6">
    <source>
        <dbReference type="ARBA" id="ARBA00022982"/>
    </source>
</evidence>
<keyword evidence="2" id="KW-0813">Transport</keyword>
<dbReference type="Proteomes" id="UP000198539">
    <property type="component" value="Unassembled WGS sequence"/>
</dbReference>
<dbReference type="EMBL" id="FNOM01000002">
    <property type="protein sequence ID" value="SDW46791.1"/>
    <property type="molecule type" value="Genomic_DNA"/>
</dbReference>
<feature type="signal peptide" evidence="10">
    <location>
        <begin position="1"/>
        <end position="19"/>
    </location>
</feature>
<evidence type="ECO:0000256" key="9">
    <source>
        <dbReference type="SAM" id="MobiDB-lite"/>
    </source>
</evidence>
<evidence type="ECO:0000256" key="10">
    <source>
        <dbReference type="SAM" id="SignalP"/>
    </source>
</evidence>
<keyword evidence="6" id="KW-0249">Electron transport</keyword>
<reference evidence="12 13" key="1">
    <citation type="submission" date="2016-10" db="EMBL/GenBank/DDBJ databases">
        <authorList>
            <person name="de Groot N.N."/>
        </authorList>
    </citation>
    <scope>NUCLEOTIDE SEQUENCE [LARGE SCALE GENOMIC DNA]</scope>
    <source>
        <strain evidence="12 13">CGMCC 1.8894</strain>
    </source>
</reference>
<dbReference type="RefSeq" id="WP_223814252.1">
    <property type="nucleotide sequence ID" value="NZ_CP061498.1"/>
</dbReference>
<evidence type="ECO:0000256" key="7">
    <source>
        <dbReference type="ARBA" id="ARBA00023004"/>
    </source>
</evidence>
<evidence type="ECO:0000259" key="11">
    <source>
        <dbReference type="PROSITE" id="PS51007"/>
    </source>
</evidence>
<feature type="chain" id="PRO_5011627408" evidence="10">
    <location>
        <begin position="20"/>
        <end position="247"/>
    </location>
</feature>
<dbReference type="GO" id="GO:0020037">
    <property type="term" value="F:heme binding"/>
    <property type="evidence" value="ECO:0007669"/>
    <property type="project" value="InterPro"/>
</dbReference>
<dbReference type="SUPFAM" id="SSF46626">
    <property type="entry name" value="Cytochrome c"/>
    <property type="match status" value="1"/>
</dbReference>
<proteinExistence type="predicted"/>
<feature type="compositionally biased region" description="Low complexity" evidence="9">
    <location>
        <begin position="156"/>
        <end position="169"/>
    </location>
</feature>
<dbReference type="InterPro" id="IPR050597">
    <property type="entry name" value="Cytochrome_c_Oxidase_Subunit"/>
</dbReference>
<evidence type="ECO:0000256" key="2">
    <source>
        <dbReference type="ARBA" id="ARBA00022448"/>
    </source>
</evidence>